<dbReference type="HOGENOM" id="CLU_2519945_0_0_2"/>
<keyword evidence="1" id="KW-0812">Transmembrane</keyword>
<organism evidence="2 3">
    <name type="scientific">Thermococcus kodakarensis (strain ATCC BAA-918 / JCM 12380 / KOD1)</name>
    <name type="common">Pyrococcus kodakaraensis (strain KOD1)</name>
    <dbReference type="NCBI Taxonomy" id="69014"/>
    <lineage>
        <taxon>Archaea</taxon>
        <taxon>Methanobacteriati</taxon>
        <taxon>Methanobacteriota</taxon>
        <taxon>Thermococci</taxon>
        <taxon>Thermococcales</taxon>
        <taxon>Thermococcaceae</taxon>
        <taxon>Thermococcus</taxon>
    </lineage>
</organism>
<reference evidence="2 3" key="1">
    <citation type="journal article" date="2005" name="Genome Res.">
        <title>Complete genome sequence of the hyperthermophilic archaeon Thermococcus kodakaraensis KOD1 and comparison with Pyrococcus genomes.</title>
        <authorList>
            <person name="Fukui T."/>
            <person name="Atomi H."/>
            <person name="Kanai T."/>
            <person name="Matsumi R."/>
            <person name="Fujiwara S."/>
            <person name="Imanaka T."/>
        </authorList>
    </citation>
    <scope>NUCLEOTIDE SEQUENCE [LARGE SCALE GENOMIC DNA]</scope>
    <source>
        <strain evidence="3">ATCC BAA-918 / JCM 12380 / KOD1</strain>
    </source>
</reference>
<keyword evidence="1" id="KW-1133">Transmembrane helix</keyword>
<keyword evidence="1" id="KW-0472">Membrane</keyword>
<name>Q5JEJ3_THEKO</name>
<proteinExistence type="predicted"/>
<feature type="transmembrane region" description="Helical" evidence="1">
    <location>
        <begin position="6"/>
        <end position="31"/>
    </location>
</feature>
<evidence type="ECO:0000256" key="1">
    <source>
        <dbReference type="SAM" id="Phobius"/>
    </source>
</evidence>
<dbReference type="KEGG" id="tko:TK0093"/>
<accession>Q5JEJ3</accession>
<dbReference type="EnsemblBacteria" id="BAD84282">
    <property type="protein sequence ID" value="BAD84282"/>
    <property type="gene ID" value="TK0093"/>
</dbReference>
<dbReference type="InParanoid" id="Q5JEJ3"/>
<gene>
    <name evidence="2" type="ordered locus">TK0093</name>
</gene>
<evidence type="ECO:0000313" key="2">
    <source>
        <dbReference type="EMBL" id="BAD84282.1"/>
    </source>
</evidence>
<protein>
    <submittedName>
        <fullName evidence="2">Hypothetical membrane protein</fullName>
    </submittedName>
</protein>
<dbReference type="EMBL" id="AP006878">
    <property type="protein sequence ID" value="BAD84282.1"/>
    <property type="molecule type" value="Genomic_DNA"/>
</dbReference>
<dbReference type="STRING" id="69014.TK0093"/>
<sequence>MLGLTAAVLPFVILCALLGAVGFIIGIPVGLALDLIPPLWYKARLTSLPMALLWIIAVALTSLISLGIFVDAWFFTNVAGGDLW</sequence>
<dbReference type="Proteomes" id="UP000000536">
    <property type="component" value="Chromosome"/>
</dbReference>
<evidence type="ECO:0000313" key="3">
    <source>
        <dbReference type="Proteomes" id="UP000000536"/>
    </source>
</evidence>
<dbReference type="AlphaFoldDB" id="Q5JEJ3"/>
<feature type="transmembrane region" description="Helical" evidence="1">
    <location>
        <begin position="52"/>
        <end position="75"/>
    </location>
</feature>
<keyword evidence="3" id="KW-1185">Reference proteome</keyword>